<keyword evidence="4" id="KW-1185">Reference proteome</keyword>
<dbReference type="SUPFAM" id="SSF111126">
    <property type="entry name" value="Ligand-binding domain in the NO signalling and Golgi transport"/>
    <property type="match status" value="1"/>
</dbReference>
<dbReference type="Pfam" id="PF04051">
    <property type="entry name" value="TRAPP"/>
    <property type="match status" value="1"/>
</dbReference>
<dbReference type="InterPro" id="IPR024096">
    <property type="entry name" value="NO_sig/Golgi_transp_ligand-bd"/>
</dbReference>
<dbReference type="GO" id="GO:0006888">
    <property type="term" value="P:endoplasmic reticulum to Golgi vesicle-mediated transport"/>
    <property type="evidence" value="ECO:0007669"/>
    <property type="project" value="TreeGrafter"/>
</dbReference>
<sequence>MSSTHSNNVGHPQSSPQGPLTEQQRAQQQYQIFENSLPKVSQSVYQMLLNEMVPLAMGIERQISGDVISSDSNVTSENGNINNMIKRLKIEEHHTVDIIRSHNLIHELYKADEEEKEKVLARLRNIGFQIGLKLSELLIFSNNPNLKFKEMDLLLIMKFICRDVWKQIFGKQIDNLKTNHRGTFYLLDYDYRPIQSFSLEEDAKNEELKMIEPFLEIPVGIIRGVLSSLGYSSEEVICLASFIDRPTDRPKTAFPKGVSFHVQVTIPQ</sequence>
<reference evidence="3 4" key="1">
    <citation type="journal article" date="2019" name="BMC Genomics">
        <title>Chromosome level assembly and comparative genome analysis confirm lager-brewing yeasts originated from a single hybridization.</title>
        <authorList>
            <person name="Salazar A.N."/>
            <person name="Gorter de Vries A.R."/>
            <person name="van den Broek M."/>
            <person name="Brouwers N."/>
            <person name="de la Torre Cortes P."/>
            <person name="Kuijpers N.G.A."/>
            <person name="Daran J.G."/>
            <person name="Abeel T."/>
        </authorList>
    </citation>
    <scope>NUCLEOTIDE SEQUENCE [LARGE SCALE GENOMIC DNA]</scope>
    <source>
        <strain evidence="3 4">CBS 1483</strain>
    </source>
</reference>
<dbReference type="CDD" id="cd14944">
    <property type="entry name" value="TRAPPC6A_Trs33"/>
    <property type="match status" value="1"/>
</dbReference>
<dbReference type="Proteomes" id="UP000501346">
    <property type="component" value="Chromosome ScXV-ScXI"/>
</dbReference>
<organism evidence="3 4">
    <name type="scientific">Saccharomyces pastorianus</name>
    <name type="common">Lager yeast</name>
    <name type="synonym">Saccharomyces cerevisiae x Saccharomyces eubayanus</name>
    <dbReference type="NCBI Taxonomy" id="27292"/>
    <lineage>
        <taxon>Eukaryota</taxon>
        <taxon>Fungi</taxon>
        <taxon>Dikarya</taxon>
        <taxon>Ascomycota</taxon>
        <taxon>Saccharomycotina</taxon>
        <taxon>Saccharomycetes</taxon>
        <taxon>Saccharomycetales</taxon>
        <taxon>Saccharomycetaceae</taxon>
        <taxon>Saccharomyces</taxon>
    </lineage>
</organism>
<dbReference type="InterPro" id="IPR037992">
    <property type="entry name" value="TRAPPC6/Trs33"/>
</dbReference>
<dbReference type="PANTHER" id="PTHR12817">
    <property type="entry name" value="TRAFFICKING PROTEIN PARTICLE COMPLEX SUBUNIT 6B"/>
    <property type="match status" value="1"/>
</dbReference>
<dbReference type="PANTHER" id="PTHR12817:SF0">
    <property type="entry name" value="GEO08327P1"/>
    <property type="match status" value="1"/>
</dbReference>
<dbReference type="GO" id="GO:0005801">
    <property type="term" value="C:cis-Golgi network"/>
    <property type="evidence" value="ECO:0007669"/>
    <property type="project" value="TreeGrafter"/>
</dbReference>
<dbReference type="GO" id="GO:0005802">
    <property type="term" value="C:trans-Golgi network"/>
    <property type="evidence" value="ECO:0007669"/>
    <property type="project" value="TreeGrafter"/>
</dbReference>
<evidence type="ECO:0000256" key="1">
    <source>
        <dbReference type="ARBA" id="ARBA00006218"/>
    </source>
</evidence>
<feature type="region of interest" description="Disordered" evidence="2">
    <location>
        <begin position="1"/>
        <end position="27"/>
    </location>
</feature>
<name>A0A6C1E1P7_SACPS</name>
<gene>
    <name evidence="3" type="primary">TRS33_1</name>
    <name evidence="3" type="ORF">GRS66_004877</name>
</gene>
<dbReference type="InterPro" id="IPR007194">
    <property type="entry name" value="TRAPP_component"/>
</dbReference>
<accession>A0A6C1E1P7</accession>
<proteinExistence type="inferred from homology"/>
<dbReference type="FunFam" id="3.30.1380.20:FF:000015">
    <property type="entry name" value="TRapp subunit"/>
    <property type="match status" value="1"/>
</dbReference>
<dbReference type="GO" id="GO:0030008">
    <property type="term" value="C:TRAPP complex"/>
    <property type="evidence" value="ECO:0007669"/>
    <property type="project" value="TreeGrafter"/>
</dbReference>
<dbReference type="EMBL" id="CP048996">
    <property type="protein sequence ID" value="QID82454.1"/>
    <property type="molecule type" value="Genomic_DNA"/>
</dbReference>
<evidence type="ECO:0000313" key="3">
    <source>
        <dbReference type="EMBL" id="QID82454.1"/>
    </source>
</evidence>
<dbReference type="OrthoDB" id="941624at2759"/>
<protein>
    <submittedName>
        <fullName evidence="3">Trafficking protein particle complex subunit 33</fullName>
    </submittedName>
</protein>
<evidence type="ECO:0000313" key="4">
    <source>
        <dbReference type="Proteomes" id="UP000501346"/>
    </source>
</evidence>
<dbReference type="Gene3D" id="3.30.1380.20">
    <property type="entry name" value="Trafficking protein particle complex subunit 3"/>
    <property type="match status" value="1"/>
</dbReference>
<dbReference type="AlphaFoldDB" id="A0A6C1E1P7"/>
<evidence type="ECO:0000256" key="2">
    <source>
        <dbReference type="SAM" id="MobiDB-lite"/>
    </source>
</evidence>
<comment type="similarity">
    <text evidence="1">Belongs to the TRAPP small subunits family. BET3 subfamily.</text>
</comment>